<keyword evidence="2" id="KW-1185">Reference proteome</keyword>
<sequence>MSPEKFKVKLDLRTMMNMVVSSHYIESYKAEQLVDKSIGQLGYTQEGKFTSTKKYVDKVLGFTA</sequence>
<reference evidence="1 2" key="1">
    <citation type="submission" date="2019-09" db="EMBL/GenBank/DDBJ databases">
        <authorList>
            <person name="Ou C."/>
        </authorList>
    </citation>
    <scope>NUCLEOTIDE SEQUENCE [LARGE SCALE GENOMIC DNA]</scope>
    <source>
        <strain evidence="1">S2</strain>
        <tissue evidence="1">Leaf</tissue>
    </source>
</reference>
<gene>
    <name evidence="1" type="ORF">D8674_005517</name>
</gene>
<evidence type="ECO:0000313" key="2">
    <source>
        <dbReference type="Proteomes" id="UP000327157"/>
    </source>
</evidence>
<name>A0A5N5FWP3_9ROSA</name>
<reference evidence="2" key="2">
    <citation type="submission" date="2019-10" db="EMBL/GenBank/DDBJ databases">
        <title>A de novo genome assembly of a pear dwarfing rootstock.</title>
        <authorList>
            <person name="Wang F."/>
            <person name="Wang J."/>
            <person name="Li S."/>
            <person name="Zhang Y."/>
            <person name="Fang M."/>
            <person name="Ma L."/>
            <person name="Zhao Y."/>
            <person name="Jiang S."/>
        </authorList>
    </citation>
    <scope>NUCLEOTIDE SEQUENCE [LARGE SCALE GENOMIC DNA]</scope>
</reference>
<dbReference type="AlphaFoldDB" id="A0A5N5FWP3"/>
<dbReference type="EMBL" id="SMOL01000559">
    <property type="protein sequence ID" value="KAB2605800.1"/>
    <property type="molecule type" value="Genomic_DNA"/>
</dbReference>
<protein>
    <submittedName>
        <fullName evidence="1">Uncharacterized protein</fullName>
    </submittedName>
</protein>
<evidence type="ECO:0000313" key="1">
    <source>
        <dbReference type="EMBL" id="KAB2605800.1"/>
    </source>
</evidence>
<comment type="caution">
    <text evidence="1">The sequence shown here is derived from an EMBL/GenBank/DDBJ whole genome shotgun (WGS) entry which is preliminary data.</text>
</comment>
<proteinExistence type="predicted"/>
<accession>A0A5N5FWP3</accession>
<reference evidence="1 2" key="3">
    <citation type="submission" date="2019-11" db="EMBL/GenBank/DDBJ databases">
        <title>A de novo genome assembly of a pear dwarfing rootstock.</title>
        <authorList>
            <person name="Wang F."/>
            <person name="Wang J."/>
            <person name="Li S."/>
            <person name="Zhang Y."/>
            <person name="Fang M."/>
            <person name="Ma L."/>
            <person name="Zhao Y."/>
            <person name="Jiang S."/>
        </authorList>
    </citation>
    <scope>NUCLEOTIDE SEQUENCE [LARGE SCALE GENOMIC DNA]</scope>
    <source>
        <strain evidence="1">S2</strain>
        <tissue evidence="1">Leaf</tissue>
    </source>
</reference>
<dbReference type="Proteomes" id="UP000327157">
    <property type="component" value="Chromosome 11"/>
</dbReference>
<organism evidence="1 2">
    <name type="scientific">Pyrus ussuriensis x Pyrus communis</name>
    <dbReference type="NCBI Taxonomy" id="2448454"/>
    <lineage>
        <taxon>Eukaryota</taxon>
        <taxon>Viridiplantae</taxon>
        <taxon>Streptophyta</taxon>
        <taxon>Embryophyta</taxon>
        <taxon>Tracheophyta</taxon>
        <taxon>Spermatophyta</taxon>
        <taxon>Magnoliopsida</taxon>
        <taxon>eudicotyledons</taxon>
        <taxon>Gunneridae</taxon>
        <taxon>Pentapetalae</taxon>
        <taxon>rosids</taxon>
        <taxon>fabids</taxon>
        <taxon>Rosales</taxon>
        <taxon>Rosaceae</taxon>
        <taxon>Amygdaloideae</taxon>
        <taxon>Maleae</taxon>
        <taxon>Pyrus</taxon>
    </lineage>
</organism>